<dbReference type="GO" id="GO:0005737">
    <property type="term" value="C:cytoplasm"/>
    <property type="evidence" value="ECO:0007669"/>
    <property type="project" value="UniProtKB-SubCell"/>
</dbReference>
<evidence type="ECO:0000313" key="11">
    <source>
        <dbReference type="EMBL" id="KYQ88358.1"/>
    </source>
</evidence>
<evidence type="ECO:0000256" key="2">
    <source>
        <dbReference type="ARBA" id="ARBA00004496"/>
    </source>
</evidence>
<dbReference type="InterPro" id="IPR041569">
    <property type="entry name" value="AAA_lid_3"/>
</dbReference>
<dbReference type="InterPro" id="IPR032501">
    <property type="entry name" value="Prot_ATP_ID_OB_2nd"/>
</dbReference>
<keyword evidence="12" id="KW-1185">Reference proteome</keyword>
<dbReference type="InterPro" id="IPR027417">
    <property type="entry name" value="P-loop_NTPase"/>
</dbReference>
<dbReference type="EMBL" id="LODT01000051">
    <property type="protein sequence ID" value="KYQ88358.1"/>
    <property type="molecule type" value="Genomic_DNA"/>
</dbReference>
<dbReference type="Gene3D" id="3.40.50.300">
    <property type="entry name" value="P-loop containing nucleotide triphosphate hydrolases"/>
    <property type="match status" value="1"/>
</dbReference>
<comment type="subcellular location">
    <subcellularLocation>
        <location evidence="2">Cytoplasm</location>
    </subcellularLocation>
    <subcellularLocation>
        <location evidence="1">Nucleus</location>
    </subcellularLocation>
</comment>
<evidence type="ECO:0000256" key="7">
    <source>
        <dbReference type="ARBA" id="ARBA00022942"/>
    </source>
</evidence>
<accession>A0A151Z333</accession>
<dbReference type="InterPro" id="IPR003593">
    <property type="entry name" value="AAA+_ATPase"/>
</dbReference>
<evidence type="ECO:0000256" key="5">
    <source>
        <dbReference type="ARBA" id="ARBA00022741"/>
    </source>
</evidence>
<dbReference type="FunFam" id="3.40.50.300:FF:000037">
    <property type="entry name" value="26S protease regulatory subunit 6A"/>
    <property type="match status" value="1"/>
</dbReference>
<dbReference type="FunCoup" id="A0A151Z333">
    <property type="interactions" value="717"/>
</dbReference>
<evidence type="ECO:0000256" key="6">
    <source>
        <dbReference type="ARBA" id="ARBA00022840"/>
    </source>
</evidence>
<dbReference type="InterPro" id="IPR003960">
    <property type="entry name" value="ATPase_AAA_CS"/>
</dbReference>
<dbReference type="SMART" id="SM00382">
    <property type="entry name" value="AAA"/>
    <property type="match status" value="1"/>
</dbReference>
<dbReference type="GO" id="GO:0016887">
    <property type="term" value="F:ATP hydrolysis activity"/>
    <property type="evidence" value="ECO:0007669"/>
    <property type="project" value="InterPro"/>
</dbReference>
<dbReference type="Gene3D" id="2.40.50.140">
    <property type="entry name" value="Nucleic acid-binding proteins"/>
    <property type="match status" value="1"/>
</dbReference>
<evidence type="ECO:0000256" key="8">
    <source>
        <dbReference type="ARBA" id="ARBA00023242"/>
    </source>
</evidence>
<comment type="caution">
    <text evidence="11">The sequence shown here is derived from an EMBL/GenBank/DDBJ whole genome shotgun (WGS) entry which is preliminary data.</text>
</comment>
<dbReference type="Pfam" id="PF17862">
    <property type="entry name" value="AAA_lid_3"/>
    <property type="match status" value="1"/>
</dbReference>
<organism evidence="11 12">
    <name type="scientific">Tieghemostelium lacteum</name>
    <name type="common">Slime mold</name>
    <name type="synonym">Dictyostelium lacteum</name>
    <dbReference type="NCBI Taxonomy" id="361077"/>
    <lineage>
        <taxon>Eukaryota</taxon>
        <taxon>Amoebozoa</taxon>
        <taxon>Evosea</taxon>
        <taxon>Eumycetozoa</taxon>
        <taxon>Dictyostelia</taxon>
        <taxon>Dictyosteliales</taxon>
        <taxon>Raperosteliaceae</taxon>
        <taxon>Tieghemostelium</taxon>
    </lineage>
</organism>
<proteinExistence type="inferred from homology"/>
<dbReference type="SUPFAM" id="SSF52540">
    <property type="entry name" value="P-loop containing nucleoside triphosphate hydrolases"/>
    <property type="match status" value="1"/>
</dbReference>
<comment type="similarity">
    <text evidence="3 9">Belongs to the AAA ATPase family.</text>
</comment>
<dbReference type="InterPro" id="IPR050221">
    <property type="entry name" value="26S_Proteasome_ATPase"/>
</dbReference>
<dbReference type="Proteomes" id="UP000076078">
    <property type="component" value="Unassembled WGS sequence"/>
</dbReference>
<dbReference type="STRING" id="361077.A0A151Z333"/>
<dbReference type="AlphaFoldDB" id="A0A151Z333"/>
<dbReference type="OrthoDB" id="9443236at2759"/>
<gene>
    <name evidence="11" type="ORF">DLAC_11058</name>
</gene>
<evidence type="ECO:0000256" key="3">
    <source>
        <dbReference type="ARBA" id="ARBA00006914"/>
    </source>
</evidence>
<keyword evidence="7 11" id="KW-0647">Proteasome</keyword>
<dbReference type="Gene3D" id="1.10.8.60">
    <property type="match status" value="1"/>
</dbReference>
<sequence length="330" mass="36523">MVLDGETQQSKCVVVKASTRQTIFLAFPGIVDVDKLRPGDLVGINKDSYIILDTLPPEYDSRVKAMEIDEKPTEEYSDIGGLDKQIQELVEAVVLPMTHKERFDAIGIKPPKGVLMYGPPGTGKTLLARACAAQTKSTYLKLAGPQLVQMFIGDGAKLVRDAFALAKEKGPTIIFIDELDAIGTKRFDSEISGDREVQRTMLELLNQLDGFSSDANIKVIAATNRIDILDPALLRSGRLDRKIEFPLPNEEARAHILQIHSRKMNVHPDVNFEELARSTEDFNGAQLKAVCVEAGMIALRRNGTELVHNDFTEGVNEVQAKKKKSLDYYA</sequence>
<evidence type="ECO:0000256" key="1">
    <source>
        <dbReference type="ARBA" id="ARBA00004123"/>
    </source>
</evidence>
<evidence type="ECO:0000313" key="12">
    <source>
        <dbReference type="Proteomes" id="UP000076078"/>
    </source>
</evidence>
<keyword evidence="5 9" id="KW-0547">Nucleotide-binding</keyword>
<feature type="domain" description="AAA+ ATPase" evidence="10">
    <location>
        <begin position="110"/>
        <end position="249"/>
    </location>
</feature>
<dbReference type="FunFam" id="1.10.8.60:FF:000009">
    <property type="entry name" value="26S protease regulatory subunit 6A"/>
    <property type="match status" value="1"/>
</dbReference>
<dbReference type="PANTHER" id="PTHR23073">
    <property type="entry name" value="26S PROTEASOME REGULATORY SUBUNIT"/>
    <property type="match status" value="1"/>
</dbReference>
<dbReference type="GO" id="GO:0000502">
    <property type="term" value="C:proteasome complex"/>
    <property type="evidence" value="ECO:0007669"/>
    <property type="project" value="UniProtKB-KW"/>
</dbReference>
<reference evidence="11 12" key="1">
    <citation type="submission" date="2015-12" db="EMBL/GenBank/DDBJ databases">
        <title>Dictyostelia acquired genes for synthesis and detection of signals that induce cell-type specialization by lateral gene transfer from prokaryotes.</title>
        <authorList>
            <person name="Gloeckner G."/>
            <person name="Schaap P."/>
        </authorList>
    </citation>
    <scope>NUCLEOTIDE SEQUENCE [LARGE SCALE GENOMIC DNA]</scope>
    <source>
        <strain evidence="11 12">TK</strain>
    </source>
</reference>
<name>A0A151Z333_TIELA</name>
<dbReference type="Pfam" id="PF00004">
    <property type="entry name" value="AAA"/>
    <property type="match status" value="1"/>
</dbReference>
<dbReference type="InterPro" id="IPR003959">
    <property type="entry name" value="ATPase_AAA_core"/>
</dbReference>
<evidence type="ECO:0000256" key="9">
    <source>
        <dbReference type="RuleBase" id="RU003651"/>
    </source>
</evidence>
<evidence type="ECO:0000256" key="4">
    <source>
        <dbReference type="ARBA" id="ARBA00022490"/>
    </source>
</evidence>
<dbReference type="InterPro" id="IPR012340">
    <property type="entry name" value="NA-bd_OB-fold"/>
</dbReference>
<keyword evidence="6 9" id="KW-0067">ATP-binding</keyword>
<dbReference type="GO" id="GO:0005634">
    <property type="term" value="C:nucleus"/>
    <property type="evidence" value="ECO:0007669"/>
    <property type="project" value="UniProtKB-SubCell"/>
</dbReference>
<evidence type="ECO:0000259" key="10">
    <source>
        <dbReference type="SMART" id="SM00382"/>
    </source>
</evidence>
<keyword evidence="8" id="KW-0539">Nucleus</keyword>
<keyword evidence="4" id="KW-0963">Cytoplasm</keyword>
<protein>
    <submittedName>
        <fullName evidence="11">26S proteasome ATPase 3 subunit</fullName>
    </submittedName>
</protein>
<dbReference type="InParanoid" id="A0A151Z333"/>
<dbReference type="GO" id="GO:0005524">
    <property type="term" value="F:ATP binding"/>
    <property type="evidence" value="ECO:0007669"/>
    <property type="project" value="UniProtKB-KW"/>
</dbReference>
<dbReference type="Pfam" id="PF16450">
    <property type="entry name" value="Prot_ATP_ID_OB_C"/>
    <property type="match status" value="1"/>
</dbReference>
<dbReference type="OMA" id="NKISHEH"/>
<dbReference type="PROSITE" id="PS00674">
    <property type="entry name" value="AAA"/>
    <property type="match status" value="1"/>
</dbReference>